<sequence>MTTNNKTHAQAERTTLKNKTTTHIDKNGYKTITEFNNENQKTKKTAYYLTSSVYSITTYFPDETNSVAYYHPSGSIGYITHYNSLGKPTRTQYSSQLTPEEIETTEQERQLALQLYDCTFENKNKKRVSTKHQKNQPKKQIKKGKTKTKKNIYPPITRITGMGWKIITEYNNLNEITEKIYFDPNEPFYIVRTYNPETENEPTLKQTSYYPNNSIRSITEYHLGEYNPFQTTYYNPNGTLDFIHYHEEEEIISDREFEATYDPDDINN</sequence>
<proteinExistence type="predicted"/>
<reference evidence="2 3" key="1">
    <citation type="submission" date="2020-06" db="EMBL/GenBank/DDBJ databases">
        <title>Draft genome sequence of Candidatus Phytoplasma pruni (X-disease group, subgroup 16SrIII-B) strain ChTDIII from Argentina.</title>
        <authorList>
            <person name="Fernandez F.D."/>
            <person name="Zuebert C."/>
            <person name="Huettel B."/>
            <person name="Kube M."/>
            <person name="Conci L.R."/>
        </authorList>
    </citation>
    <scope>NUCLEOTIDE SEQUENCE [LARGE SCALE GENOMIC DNA]</scope>
    <source>
        <strain evidence="2 3">ChTDIII</strain>
    </source>
</reference>
<dbReference type="Proteomes" id="UP000568109">
    <property type="component" value="Unassembled WGS sequence"/>
</dbReference>
<evidence type="ECO:0000313" key="3">
    <source>
        <dbReference type="Proteomes" id="UP000568109"/>
    </source>
</evidence>
<dbReference type="AlphaFoldDB" id="A0A851HHI9"/>
<feature type="region of interest" description="Disordered" evidence="1">
    <location>
        <begin position="125"/>
        <end position="147"/>
    </location>
</feature>
<dbReference type="EMBL" id="JABUOH010000041">
    <property type="protein sequence ID" value="NWN45754.1"/>
    <property type="molecule type" value="Genomic_DNA"/>
</dbReference>
<evidence type="ECO:0000313" key="2">
    <source>
        <dbReference type="EMBL" id="NWN45754.1"/>
    </source>
</evidence>
<evidence type="ECO:0000256" key="1">
    <source>
        <dbReference type="SAM" id="MobiDB-lite"/>
    </source>
</evidence>
<dbReference type="RefSeq" id="WP_178734152.1">
    <property type="nucleotide sequence ID" value="NZ_JABUOH010000041.1"/>
</dbReference>
<keyword evidence="3" id="KW-1185">Reference proteome</keyword>
<gene>
    <name evidence="2" type="ORF">HR065_01475</name>
</gene>
<comment type="caution">
    <text evidence="2">The sequence shown here is derived from an EMBL/GenBank/DDBJ whole genome shotgun (WGS) entry which is preliminary data.</text>
</comment>
<name>A0A851HHI9_9MOLU</name>
<protein>
    <recommendedName>
        <fullName evidence="4">DUF2963 domain-containing protein</fullName>
    </recommendedName>
</protein>
<organism evidence="2 3">
    <name type="scientific">Candidatus Phytoplasma pruni</name>
    <dbReference type="NCBI Taxonomy" id="479893"/>
    <lineage>
        <taxon>Bacteria</taxon>
        <taxon>Bacillati</taxon>
        <taxon>Mycoplasmatota</taxon>
        <taxon>Mollicutes</taxon>
        <taxon>Acholeplasmatales</taxon>
        <taxon>Acholeplasmataceae</taxon>
        <taxon>Candidatus Phytoplasma</taxon>
        <taxon>16SrIII (X-disease group)</taxon>
    </lineage>
</organism>
<accession>A0A851HHI9</accession>
<evidence type="ECO:0008006" key="4">
    <source>
        <dbReference type="Google" id="ProtNLM"/>
    </source>
</evidence>